<dbReference type="InterPro" id="IPR013149">
    <property type="entry name" value="ADH-like_C"/>
</dbReference>
<keyword evidence="3" id="KW-1185">Reference proteome</keyword>
<evidence type="ECO:0000259" key="1">
    <source>
        <dbReference type="SMART" id="SM00829"/>
    </source>
</evidence>
<dbReference type="Gene3D" id="3.40.50.720">
    <property type="entry name" value="NAD(P)-binding Rossmann-like Domain"/>
    <property type="match status" value="1"/>
</dbReference>
<dbReference type="InterPro" id="IPR036291">
    <property type="entry name" value="NAD(P)-bd_dom_sf"/>
</dbReference>
<sequence length="350" mass="37704">MTVPDKMQALITQANKTTKVETVPTPDIDDDEVLVKTVAIALNHTDWKHIEFINNPGTIVGCDFSGTVVKVGKAVTTLFEGDHVAGFTHGGTFKDLGAFAEYVKSPADLVWKVPGGTLSHEQAATFGCAFYTAVQALFNPNRLALIEPPGEAAAPEWVLINGGTASVGMFAIQLARIAGYEVLAVASKKPELAKSLGANAVVDYKDPEAVTQIRHATHEGIHSGLDAIATDDTQEFSIRSFGPGEGKLIVTLNAYKGAQELRPDVEIQSTLVYTVFGRSFDFLGTHYDPVPDDREHMAAFLQKLPTLVKSGHLKPNPVILWPGGLQEVTDGLDFLREGKHSGEKVVYRIG</sequence>
<dbReference type="PANTHER" id="PTHR45348">
    <property type="entry name" value="HYPOTHETICAL OXIDOREDUCTASE (EUROFUNG)"/>
    <property type="match status" value="1"/>
</dbReference>
<dbReference type="SMART" id="SM00829">
    <property type="entry name" value="PKS_ER"/>
    <property type="match status" value="1"/>
</dbReference>
<dbReference type="InterPro" id="IPR011032">
    <property type="entry name" value="GroES-like_sf"/>
</dbReference>
<dbReference type="EMBL" id="OZ037946">
    <property type="protein sequence ID" value="CAL1705736.1"/>
    <property type="molecule type" value="Genomic_DNA"/>
</dbReference>
<dbReference type="InterPro" id="IPR013154">
    <property type="entry name" value="ADH-like_N"/>
</dbReference>
<accession>A0ABP1DCZ4</accession>
<dbReference type="Pfam" id="PF00107">
    <property type="entry name" value="ADH_zinc_N"/>
    <property type="match status" value="1"/>
</dbReference>
<dbReference type="Gene3D" id="3.90.180.10">
    <property type="entry name" value="Medium-chain alcohol dehydrogenases, catalytic domain"/>
    <property type="match status" value="1"/>
</dbReference>
<protein>
    <recommendedName>
        <fullName evidence="1">Enoyl reductase (ER) domain-containing protein</fullName>
    </recommendedName>
</protein>
<feature type="domain" description="Enoyl reductase (ER)" evidence="1">
    <location>
        <begin position="13"/>
        <end position="346"/>
    </location>
</feature>
<gene>
    <name evidence="2" type="ORF">GFSPODELE1_LOCUS5559</name>
</gene>
<dbReference type="Proteomes" id="UP001497453">
    <property type="component" value="Chromosome 3"/>
</dbReference>
<dbReference type="PANTHER" id="PTHR45348:SF2">
    <property type="entry name" value="ZINC-TYPE ALCOHOL DEHYDROGENASE-LIKE PROTEIN C2E1P3.01"/>
    <property type="match status" value="1"/>
</dbReference>
<name>A0ABP1DCZ4_9APHY</name>
<dbReference type="InterPro" id="IPR047122">
    <property type="entry name" value="Trans-enoyl_RdTase-like"/>
</dbReference>
<organism evidence="2 3">
    <name type="scientific">Somion occarium</name>
    <dbReference type="NCBI Taxonomy" id="3059160"/>
    <lineage>
        <taxon>Eukaryota</taxon>
        <taxon>Fungi</taxon>
        <taxon>Dikarya</taxon>
        <taxon>Basidiomycota</taxon>
        <taxon>Agaricomycotina</taxon>
        <taxon>Agaricomycetes</taxon>
        <taxon>Polyporales</taxon>
        <taxon>Cerrenaceae</taxon>
        <taxon>Somion</taxon>
    </lineage>
</organism>
<dbReference type="SUPFAM" id="SSF51735">
    <property type="entry name" value="NAD(P)-binding Rossmann-fold domains"/>
    <property type="match status" value="1"/>
</dbReference>
<proteinExistence type="predicted"/>
<evidence type="ECO:0000313" key="2">
    <source>
        <dbReference type="EMBL" id="CAL1705736.1"/>
    </source>
</evidence>
<reference evidence="3" key="1">
    <citation type="submission" date="2024-04" db="EMBL/GenBank/DDBJ databases">
        <authorList>
            <person name="Shaw F."/>
            <person name="Minotto A."/>
        </authorList>
    </citation>
    <scope>NUCLEOTIDE SEQUENCE [LARGE SCALE GENOMIC DNA]</scope>
</reference>
<dbReference type="Pfam" id="PF08240">
    <property type="entry name" value="ADH_N"/>
    <property type="match status" value="1"/>
</dbReference>
<evidence type="ECO:0000313" key="3">
    <source>
        <dbReference type="Proteomes" id="UP001497453"/>
    </source>
</evidence>
<dbReference type="InterPro" id="IPR020843">
    <property type="entry name" value="ER"/>
</dbReference>
<dbReference type="SUPFAM" id="SSF50129">
    <property type="entry name" value="GroES-like"/>
    <property type="match status" value="1"/>
</dbReference>
<dbReference type="CDD" id="cd08249">
    <property type="entry name" value="enoyl_reductase_like"/>
    <property type="match status" value="1"/>
</dbReference>